<dbReference type="PROSITE" id="PS51257">
    <property type="entry name" value="PROKAR_LIPOPROTEIN"/>
    <property type="match status" value="1"/>
</dbReference>
<dbReference type="PROSITE" id="PS50983">
    <property type="entry name" value="FE_B12_PBP"/>
    <property type="match status" value="1"/>
</dbReference>
<evidence type="ECO:0000256" key="1">
    <source>
        <dbReference type="SAM" id="SignalP"/>
    </source>
</evidence>
<evidence type="ECO:0000313" key="3">
    <source>
        <dbReference type="EMBL" id="KAA6441049.1"/>
    </source>
</evidence>
<dbReference type="Proteomes" id="UP000323994">
    <property type="component" value="Unassembled WGS sequence"/>
</dbReference>
<feature type="chain" id="PRO_5024371989" evidence="1">
    <location>
        <begin position="26"/>
        <end position="397"/>
    </location>
</feature>
<dbReference type="PANTHER" id="PTHR30535:SF34">
    <property type="entry name" value="MOLYBDATE-BINDING PROTEIN MOLA"/>
    <property type="match status" value="1"/>
</dbReference>
<dbReference type="Pfam" id="PF01497">
    <property type="entry name" value="Peripla_BP_2"/>
    <property type="match status" value="1"/>
</dbReference>
<accession>A0A5M8QXX6</accession>
<organism evidence="3 4">
    <name type="scientific">Dyadobacter flavalbus</name>
    <dbReference type="NCBI Taxonomy" id="2579942"/>
    <lineage>
        <taxon>Bacteria</taxon>
        <taxon>Pseudomonadati</taxon>
        <taxon>Bacteroidota</taxon>
        <taxon>Cytophagia</taxon>
        <taxon>Cytophagales</taxon>
        <taxon>Spirosomataceae</taxon>
        <taxon>Dyadobacter</taxon>
    </lineage>
</organism>
<keyword evidence="4" id="KW-1185">Reference proteome</keyword>
<name>A0A5M8QXX6_9BACT</name>
<evidence type="ECO:0000259" key="2">
    <source>
        <dbReference type="PROSITE" id="PS50983"/>
    </source>
</evidence>
<evidence type="ECO:0000313" key="4">
    <source>
        <dbReference type="Proteomes" id="UP000323994"/>
    </source>
</evidence>
<keyword evidence="1" id="KW-0732">Signal</keyword>
<dbReference type="AlphaFoldDB" id="A0A5M8QXX6"/>
<gene>
    <name evidence="3" type="ORF">FEM33_04385</name>
</gene>
<dbReference type="InterPro" id="IPR002491">
    <property type="entry name" value="ABC_transptr_periplasmic_BD"/>
</dbReference>
<dbReference type="InterPro" id="IPR050902">
    <property type="entry name" value="ABC_Transporter_SBP"/>
</dbReference>
<protein>
    <submittedName>
        <fullName evidence="3">ABC transporter substrate-binding protein</fullName>
    </submittedName>
</protein>
<comment type="caution">
    <text evidence="3">The sequence shown here is derived from an EMBL/GenBank/DDBJ whole genome shotgun (WGS) entry which is preliminary data.</text>
</comment>
<feature type="domain" description="Fe/B12 periplasmic-binding" evidence="2">
    <location>
        <begin position="109"/>
        <end position="384"/>
    </location>
</feature>
<feature type="signal peptide" evidence="1">
    <location>
        <begin position="1"/>
        <end position="25"/>
    </location>
</feature>
<dbReference type="OrthoDB" id="9812528at2"/>
<dbReference type="GO" id="GO:0071281">
    <property type="term" value="P:cellular response to iron ion"/>
    <property type="evidence" value="ECO:0007669"/>
    <property type="project" value="TreeGrafter"/>
</dbReference>
<dbReference type="PANTHER" id="PTHR30535">
    <property type="entry name" value="VITAMIN B12-BINDING PROTEIN"/>
    <property type="match status" value="1"/>
</dbReference>
<dbReference type="Gene3D" id="3.40.50.1980">
    <property type="entry name" value="Nitrogenase molybdenum iron protein domain"/>
    <property type="match status" value="2"/>
</dbReference>
<reference evidence="3 4" key="1">
    <citation type="submission" date="2019-05" db="EMBL/GenBank/DDBJ databases">
        <authorList>
            <person name="Qu J.-H."/>
        </authorList>
    </citation>
    <scope>NUCLEOTIDE SEQUENCE [LARGE SCALE GENOMIC DNA]</scope>
    <source>
        <strain evidence="3 4">NS28</strain>
    </source>
</reference>
<proteinExistence type="predicted"/>
<sequence length="397" mass="44638">MNYSRIRLLLLKNAFLSLVLITVYGCNSSDSQSEQKISKAEAKNYYNEKTEVKYAKGFTIDYFSHYKIVNIFGTSGQAADTAKYLLLERGTARPEGFSEVQLIEIPVRSMAVMSSMHVGLLGFLGSENVLTGLANLQYVYSSEVIKMIGARKIAEIGRDQGLNDEKLIEMHPDLLMTMGSPGAKTQHYQTLEQAGIPVLTNSEWIENTPLARAEWVKVVAALLNKEEMVNKKFAEMEKEYNRIASLAAKVKDKPTIISGLNTKDAWFLPGGGSYMARFFNDAGADYHWNDVKTDASLPLNFEAVYPVALDADIWLNVGFDKNDTKKGILAMDSRYGDFKAFKTGKMYSYNNRVNERGSNDFFESGTVNPHIVLSDLIKILHPELLPDHQLVYYKQLR</sequence>
<dbReference type="SUPFAM" id="SSF53807">
    <property type="entry name" value="Helical backbone' metal receptor"/>
    <property type="match status" value="1"/>
</dbReference>
<dbReference type="EMBL" id="VBSN01000024">
    <property type="protein sequence ID" value="KAA6441049.1"/>
    <property type="molecule type" value="Genomic_DNA"/>
</dbReference>
<dbReference type="RefSeq" id="WP_139010890.1">
    <property type="nucleotide sequence ID" value="NZ_VBSN01000024.1"/>
</dbReference>